<evidence type="ECO:0000256" key="6">
    <source>
        <dbReference type="ARBA" id="ARBA00022837"/>
    </source>
</evidence>
<evidence type="ECO:0000256" key="5">
    <source>
        <dbReference type="ARBA" id="ARBA00022729"/>
    </source>
</evidence>
<dbReference type="Pfam" id="PF07602">
    <property type="entry name" value="DUF1565"/>
    <property type="match status" value="1"/>
</dbReference>
<reference evidence="11 12" key="1">
    <citation type="submission" date="2013-12" db="EMBL/GenBank/DDBJ databases">
        <authorList>
            <person name="Cubeta M."/>
            <person name="Pakala S."/>
            <person name="Fedorova N."/>
            <person name="Thomas E."/>
            <person name="Dean R."/>
            <person name="Jabaji S."/>
            <person name="Neate S."/>
            <person name="Toda T."/>
            <person name="Tavantzis S."/>
            <person name="Vilgalys R."/>
            <person name="Bharathan N."/>
            <person name="Pakala S."/>
            <person name="Losada L.S."/>
            <person name="Zafar N."/>
            <person name="Nierman W."/>
        </authorList>
    </citation>
    <scope>NUCLEOTIDE SEQUENCE [LARGE SCALE GENOMIC DNA]</scope>
    <source>
        <strain evidence="11 12">123E</strain>
    </source>
</reference>
<evidence type="ECO:0000256" key="7">
    <source>
        <dbReference type="ARBA" id="ARBA00023239"/>
    </source>
</evidence>
<evidence type="ECO:0000259" key="10">
    <source>
        <dbReference type="Pfam" id="PF22842"/>
    </source>
</evidence>
<keyword evidence="3" id="KW-0964">Secreted</keyword>
<gene>
    <name evidence="11" type="ORF">V565_065990</name>
</gene>
<dbReference type="STRING" id="1423351.A0A074SM99"/>
<dbReference type="InterPro" id="IPR011050">
    <property type="entry name" value="Pectin_lyase_fold/virulence"/>
</dbReference>
<keyword evidence="4" id="KW-0479">Metal-binding</keyword>
<dbReference type="SMART" id="SM00710">
    <property type="entry name" value="PbH1"/>
    <property type="match status" value="5"/>
</dbReference>
<dbReference type="Pfam" id="PF22842">
    <property type="entry name" value="Pel9A-like_beta_helix"/>
    <property type="match status" value="1"/>
</dbReference>
<feature type="domain" description="DUF1565" evidence="9">
    <location>
        <begin position="33"/>
        <end position="71"/>
    </location>
</feature>
<keyword evidence="6" id="KW-0106">Calcium</keyword>
<comment type="caution">
    <text evidence="11">The sequence shown here is derived from an EMBL/GenBank/DDBJ whole genome shotgun (WGS) entry which is preliminary data.</text>
</comment>
<protein>
    <submittedName>
        <fullName evidence="11">Pectate lyase</fullName>
    </submittedName>
</protein>
<evidence type="ECO:0000256" key="2">
    <source>
        <dbReference type="ARBA" id="ARBA00004613"/>
    </source>
</evidence>
<dbReference type="GO" id="GO:0005576">
    <property type="term" value="C:extracellular region"/>
    <property type="evidence" value="ECO:0007669"/>
    <property type="project" value="UniProtKB-SubCell"/>
</dbReference>
<dbReference type="PANTHER" id="PTHR40088:SF1">
    <property type="entry name" value="PECTATE LYASE PEL9"/>
    <property type="match status" value="1"/>
</dbReference>
<evidence type="ECO:0000256" key="1">
    <source>
        <dbReference type="ARBA" id="ARBA00001913"/>
    </source>
</evidence>
<dbReference type="GO" id="GO:0016837">
    <property type="term" value="F:carbon-oxygen lyase activity, acting on polysaccharides"/>
    <property type="evidence" value="ECO:0007669"/>
    <property type="project" value="TreeGrafter"/>
</dbReference>
<dbReference type="SUPFAM" id="SSF51126">
    <property type="entry name" value="Pectin lyase-like"/>
    <property type="match status" value="1"/>
</dbReference>
<dbReference type="InterPro" id="IPR006626">
    <property type="entry name" value="PbH1"/>
</dbReference>
<keyword evidence="5" id="KW-0732">Signal</keyword>
<evidence type="ECO:0000256" key="3">
    <source>
        <dbReference type="ARBA" id="ARBA00022525"/>
    </source>
</evidence>
<dbReference type="EMBL" id="AZST01000187">
    <property type="protein sequence ID" value="KEP51187.1"/>
    <property type="molecule type" value="Genomic_DNA"/>
</dbReference>
<dbReference type="Gene3D" id="2.160.20.10">
    <property type="entry name" value="Single-stranded right-handed beta-helix, Pectin lyase-like"/>
    <property type="match status" value="1"/>
</dbReference>
<dbReference type="GO" id="GO:0046872">
    <property type="term" value="F:metal ion binding"/>
    <property type="evidence" value="ECO:0007669"/>
    <property type="project" value="UniProtKB-KW"/>
</dbReference>
<keyword evidence="12" id="KW-1185">Reference proteome</keyword>
<dbReference type="InterPro" id="IPR052052">
    <property type="entry name" value="Polysaccharide_Lyase_9"/>
</dbReference>
<comment type="cofactor">
    <cofactor evidence="1">
        <name>Ca(2+)</name>
        <dbReference type="ChEBI" id="CHEBI:29108"/>
    </cofactor>
</comment>
<evidence type="ECO:0000313" key="12">
    <source>
        <dbReference type="Proteomes" id="UP000027456"/>
    </source>
</evidence>
<dbReference type="InterPro" id="IPR053868">
    <property type="entry name" value="Pel9A-like_beta_helix"/>
</dbReference>
<dbReference type="Proteomes" id="UP000027456">
    <property type="component" value="Unassembled WGS sequence"/>
</dbReference>
<organism evidence="11 12">
    <name type="scientific">Rhizoctonia solani 123E</name>
    <dbReference type="NCBI Taxonomy" id="1423351"/>
    <lineage>
        <taxon>Eukaryota</taxon>
        <taxon>Fungi</taxon>
        <taxon>Dikarya</taxon>
        <taxon>Basidiomycota</taxon>
        <taxon>Agaricomycotina</taxon>
        <taxon>Agaricomycetes</taxon>
        <taxon>Cantharellales</taxon>
        <taxon>Ceratobasidiaceae</taxon>
        <taxon>Rhizoctonia</taxon>
    </lineage>
</organism>
<dbReference type="AlphaFoldDB" id="A0A074SM99"/>
<accession>A0A074SM99</accession>
<feature type="domain" description="Pel9A-like right handed beta-helix region" evidence="10">
    <location>
        <begin position="147"/>
        <end position="307"/>
    </location>
</feature>
<sequence>MGNAGSILDANAHTHAQRDRIEKRATAIYVSPTGNDSAAGTLAAPLKSIQRAIDKAIAGDTVYLRGGTYALTTNLQVTKSGTANAKYTLTNYQSEKVIINGEGLPYTPAPVGGSVPEKSRGILHIEGSYWRFIGLELINGPYGVYSRDASNNHYERLVVRDNYETGIQIQGSTSNNLVLNVDSYGNRDPRKNGESADGIGFKEGSGTGNIIRGSRFWNNVDDGLDFWMFLSPVTIENCYSWGNGFNRWGFSNFAGDGNGYKLGGGAKTTPVAHVVKNSMAFNNAAGGFVDNTQPGKMVISRNTAWNNIAGAGFDFADSTPTISGNIAVLNKVNSQLKGGTASGNSWQSGSWSNSSFASLDSSALTGPRATNGLVRASNFLIPKSGAAIGARYV</sequence>
<dbReference type="HOGENOM" id="CLU_030634_1_0_1"/>
<dbReference type="InterPro" id="IPR012334">
    <property type="entry name" value="Pectin_lyas_fold"/>
</dbReference>
<keyword evidence="7 11" id="KW-0456">Lyase</keyword>
<dbReference type="OrthoDB" id="5561043at2759"/>
<evidence type="ECO:0000256" key="8">
    <source>
        <dbReference type="ARBA" id="ARBA00038263"/>
    </source>
</evidence>
<evidence type="ECO:0000256" key="4">
    <source>
        <dbReference type="ARBA" id="ARBA00022723"/>
    </source>
</evidence>
<dbReference type="PANTHER" id="PTHR40088">
    <property type="entry name" value="PECTATE LYASE (EUROFUNG)"/>
    <property type="match status" value="1"/>
</dbReference>
<evidence type="ECO:0000259" key="9">
    <source>
        <dbReference type="Pfam" id="PF07602"/>
    </source>
</evidence>
<proteinExistence type="inferred from homology"/>
<evidence type="ECO:0000313" key="11">
    <source>
        <dbReference type="EMBL" id="KEP51187.1"/>
    </source>
</evidence>
<comment type="similarity">
    <text evidence="8">Belongs to the polysaccharide lyase 9 family.</text>
</comment>
<name>A0A074SM99_9AGAM</name>
<comment type="subcellular location">
    <subcellularLocation>
        <location evidence="2">Secreted</location>
    </subcellularLocation>
</comment>
<dbReference type="InterPro" id="IPR011459">
    <property type="entry name" value="DUF1565"/>
</dbReference>